<keyword evidence="3" id="KW-1185">Reference proteome</keyword>
<gene>
    <name evidence="2" type="ORF">SLNWT_6983</name>
</gene>
<evidence type="ECO:0000313" key="2">
    <source>
        <dbReference type="EMBL" id="AJE87359.1"/>
    </source>
</evidence>
<name>A0A0B5EZW8_STRA4</name>
<protein>
    <submittedName>
        <fullName evidence="2">Uncharacterized protein</fullName>
    </submittedName>
</protein>
<accession>A0A0B5EZW8</accession>
<sequence length="41" mass="4607">MTETRGSIYVAPVLRRGREPERHGSRPREEVVNSEAVTARG</sequence>
<dbReference type="AlphaFoldDB" id="A0A0B5EZW8"/>
<organism evidence="2 3">
    <name type="scientific">Streptomyces albus (strain ATCC 21838 / DSM 41398 / FERM P-419 / JCM 4703 / NBRC 107858)</name>
    <dbReference type="NCBI Taxonomy" id="1081613"/>
    <lineage>
        <taxon>Bacteria</taxon>
        <taxon>Bacillati</taxon>
        <taxon>Actinomycetota</taxon>
        <taxon>Actinomycetes</taxon>
        <taxon>Kitasatosporales</taxon>
        <taxon>Streptomycetaceae</taxon>
        <taxon>Streptomyces</taxon>
    </lineage>
</organism>
<feature type="region of interest" description="Disordered" evidence="1">
    <location>
        <begin position="15"/>
        <end position="41"/>
    </location>
</feature>
<evidence type="ECO:0000256" key="1">
    <source>
        <dbReference type="SAM" id="MobiDB-lite"/>
    </source>
</evidence>
<dbReference type="EMBL" id="CP010519">
    <property type="protein sequence ID" value="AJE87359.1"/>
    <property type="molecule type" value="Genomic_DNA"/>
</dbReference>
<reference evidence="2 3" key="1">
    <citation type="submission" date="2015-01" db="EMBL/GenBank/DDBJ databases">
        <title>Enhanced salinomycin production by adjusting the supply of polyketide extender units in Streptomyce albus DSM 41398.</title>
        <authorList>
            <person name="Lu C."/>
        </authorList>
    </citation>
    <scope>NUCLEOTIDE SEQUENCE [LARGE SCALE GENOMIC DNA]</scope>
    <source>
        <strain evidence="3">ATCC 21838 / DSM 41398 / FERM P-419 / JCM 4703 / NBRC 107858</strain>
    </source>
</reference>
<feature type="compositionally biased region" description="Basic and acidic residues" evidence="1">
    <location>
        <begin position="16"/>
        <end position="31"/>
    </location>
</feature>
<evidence type="ECO:0000313" key="3">
    <source>
        <dbReference type="Proteomes" id="UP000031523"/>
    </source>
</evidence>
<dbReference type="KEGG" id="sals:SLNWT_6983"/>
<dbReference type="Proteomes" id="UP000031523">
    <property type="component" value="Chromosome"/>
</dbReference>
<proteinExistence type="predicted"/>